<reference evidence="1 2" key="1">
    <citation type="journal article" date="2019" name="Nat. Plants">
        <title>Genome sequencing of Musa balbisiana reveals subgenome evolution and function divergence in polyploid bananas.</title>
        <authorList>
            <person name="Yao X."/>
        </authorList>
    </citation>
    <scope>NUCLEOTIDE SEQUENCE [LARGE SCALE GENOMIC DNA]</scope>
    <source>
        <strain evidence="2">cv. DH-PKW</strain>
        <tissue evidence="1">Leaves</tissue>
    </source>
</reference>
<sequence>MSVRSFYTIVRGLVAYGFDMMVCGSNNALAFGERGDKGVTMDVLPSLQKPWFCVLGSRSNNARFLSLAFPRTHKLLSFYPAIQRQIHR</sequence>
<name>A0A4S8ICL8_MUSBA</name>
<dbReference type="Proteomes" id="UP000317650">
    <property type="component" value="Chromosome 2"/>
</dbReference>
<dbReference type="EMBL" id="PYDT01000011">
    <property type="protein sequence ID" value="THU45821.1"/>
    <property type="molecule type" value="Genomic_DNA"/>
</dbReference>
<comment type="caution">
    <text evidence="1">The sequence shown here is derived from an EMBL/GenBank/DDBJ whole genome shotgun (WGS) entry which is preliminary data.</text>
</comment>
<proteinExistence type="predicted"/>
<evidence type="ECO:0000313" key="1">
    <source>
        <dbReference type="EMBL" id="THU45821.1"/>
    </source>
</evidence>
<gene>
    <name evidence="1" type="ORF">C4D60_Mb02t22020</name>
</gene>
<evidence type="ECO:0000313" key="2">
    <source>
        <dbReference type="Proteomes" id="UP000317650"/>
    </source>
</evidence>
<dbReference type="AlphaFoldDB" id="A0A4S8ICL8"/>
<protein>
    <submittedName>
        <fullName evidence="1">Uncharacterized protein</fullName>
    </submittedName>
</protein>
<organism evidence="1 2">
    <name type="scientific">Musa balbisiana</name>
    <name type="common">Banana</name>
    <dbReference type="NCBI Taxonomy" id="52838"/>
    <lineage>
        <taxon>Eukaryota</taxon>
        <taxon>Viridiplantae</taxon>
        <taxon>Streptophyta</taxon>
        <taxon>Embryophyta</taxon>
        <taxon>Tracheophyta</taxon>
        <taxon>Spermatophyta</taxon>
        <taxon>Magnoliopsida</taxon>
        <taxon>Liliopsida</taxon>
        <taxon>Zingiberales</taxon>
        <taxon>Musaceae</taxon>
        <taxon>Musa</taxon>
    </lineage>
</organism>
<accession>A0A4S8ICL8</accession>
<keyword evidence="2" id="KW-1185">Reference proteome</keyword>